<dbReference type="EMBL" id="CAEKDK010000003">
    <property type="protein sequence ID" value="CAB4273211.1"/>
    <property type="molecule type" value="Genomic_DNA"/>
</dbReference>
<gene>
    <name evidence="3" type="ORF">CURHAP_LOCUS20477</name>
</gene>
<evidence type="ECO:0000313" key="4">
    <source>
        <dbReference type="Proteomes" id="UP000507222"/>
    </source>
</evidence>
<dbReference type="InterPro" id="IPR036047">
    <property type="entry name" value="F-box-like_dom_sf"/>
</dbReference>
<name>A0A6J5UA17_PRUAR</name>
<evidence type="ECO:0000313" key="3">
    <source>
        <dbReference type="EMBL" id="CAB4273211.1"/>
    </source>
</evidence>
<evidence type="ECO:0000259" key="2">
    <source>
        <dbReference type="Pfam" id="PF23310"/>
    </source>
</evidence>
<dbReference type="SUPFAM" id="SSF81383">
    <property type="entry name" value="F-box domain"/>
    <property type="match status" value="1"/>
</dbReference>
<evidence type="ECO:0000259" key="1">
    <source>
        <dbReference type="Pfam" id="PF12937"/>
    </source>
</evidence>
<organism evidence="3 4">
    <name type="scientific">Prunus armeniaca</name>
    <name type="common">Apricot</name>
    <name type="synonym">Armeniaca vulgaris</name>
    <dbReference type="NCBI Taxonomy" id="36596"/>
    <lineage>
        <taxon>Eukaryota</taxon>
        <taxon>Viridiplantae</taxon>
        <taxon>Streptophyta</taxon>
        <taxon>Embryophyta</taxon>
        <taxon>Tracheophyta</taxon>
        <taxon>Spermatophyta</taxon>
        <taxon>Magnoliopsida</taxon>
        <taxon>eudicotyledons</taxon>
        <taxon>Gunneridae</taxon>
        <taxon>Pentapetalae</taxon>
        <taxon>rosids</taxon>
        <taxon>fabids</taxon>
        <taxon>Rosales</taxon>
        <taxon>Rosaceae</taxon>
        <taxon>Amygdaloideae</taxon>
        <taxon>Amygdaleae</taxon>
        <taxon>Prunus</taxon>
    </lineage>
</organism>
<dbReference type="InterPro" id="IPR032675">
    <property type="entry name" value="LRR_dom_sf"/>
</dbReference>
<dbReference type="Proteomes" id="UP000507222">
    <property type="component" value="Unassembled WGS sequence"/>
</dbReference>
<feature type="domain" description="F-box" evidence="1">
    <location>
        <begin position="2"/>
        <end position="47"/>
    </location>
</feature>
<evidence type="ECO:0008006" key="5">
    <source>
        <dbReference type="Google" id="ProtNLM"/>
    </source>
</evidence>
<sequence length="132" mass="15411">MDIPAEVWFKVLLLVAKHSTKDLYSIAETCKLFKEMLNDPKVWQTVSVEKYQWHLEWYGEAVTQFFIFKDDEVVNNFRVAAKAGHMESSYIVGLLGLVNPTEGEEDAMEWLYHLTKTKKIDMQACRESFLID</sequence>
<proteinExistence type="predicted"/>
<dbReference type="AlphaFoldDB" id="A0A6J5UA17"/>
<reference evidence="3 4" key="1">
    <citation type="submission" date="2020-05" db="EMBL/GenBank/DDBJ databases">
        <authorList>
            <person name="Campoy J."/>
            <person name="Schneeberger K."/>
            <person name="Spophaly S."/>
        </authorList>
    </citation>
    <scope>NUCLEOTIDE SEQUENCE [LARGE SCALE GENOMIC DNA]</scope>
    <source>
        <strain evidence="3">PruArmRojPasFocal</strain>
    </source>
</reference>
<feature type="domain" description="At2g35280-like TPR" evidence="2">
    <location>
        <begin position="57"/>
        <end position="128"/>
    </location>
</feature>
<protein>
    <recommendedName>
        <fullName evidence="5">F-box domain-containing protein</fullName>
    </recommendedName>
</protein>
<dbReference type="Pfam" id="PF12937">
    <property type="entry name" value="F-box-like"/>
    <property type="match status" value="1"/>
</dbReference>
<dbReference type="InterPro" id="IPR057136">
    <property type="entry name" value="At2g35280_TPR_dom"/>
</dbReference>
<dbReference type="Pfam" id="PF23310">
    <property type="entry name" value="TPR_27"/>
    <property type="match status" value="1"/>
</dbReference>
<dbReference type="InterPro" id="IPR001810">
    <property type="entry name" value="F-box_dom"/>
</dbReference>
<dbReference type="Gene3D" id="3.80.10.10">
    <property type="entry name" value="Ribonuclease Inhibitor"/>
    <property type="match status" value="1"/>
</dbReference>
<accession>A0A6J5UA17</accession>